<name>A0A803PC27_CANSA</name>
<evidence type="ECO:0000313" key="2">
    <source>
        <dbReference type="Proteomes" id="UP000596661"/>
    </source>
</evidence>
<dbReference type="Pfam" id="PF14223">
    <property type="entry name" value="Retrotran_gag_2"/>
    <property type="match status" value="1"/>
</dbReference>
<dbReference type="Gramene" id="evm.model.04.1185">
    <property type="protein sequence ID" value="cds.evm.model.04.1185"/>
    <property type="gene ID" value="evm.TU.04.1185"/>
</dbReference>
<dbReference type="PANTHER" id="PTHR35317">
    <property type="entry name" value="OS04G0629600 PROTEIN"/>
    <property type="match status" value="1"/>
</dbReference>
<dbReference type="AlphaFoldDB" id="A0A803PC27"/>
<dbReference type="Proteomes" id="UP000596661">
    <property type="component" value="Chromosome 4"/>
</dbReference>
<reference evidence="1" key="2">
    <citation type="submission" date="2021-03" db="UniProtKB">
        <authorList>
            <consortium name="EnsemblPlants"/>
        </authorList>
    </citation>
    <scope>IDENTIFICATION</scope>
</reference>
<evidence type="ECO:0000313" key="1">
    <source>
        <dbReference type="EnsemblPlants" id="cds.evm.model.04.1185"/>
    </source>
</evidence>
<sequence length="100" mass="11414">MASGGMIPFQRDALRDSRKGDKKALNLIYQAVDEDVFEKISNATTAKEAWEKLQAFNKGAKEVKKIRLQAHRGDFETLFMEDNESISDYVLENCQSVKKK</sequence>
<dbReference type="PANTHER" id="PTHR35317:SF28">
    <property type="entry name" value="ZINC FINGER, CCHC-TYPE, RIBONUCLEASE H-LIKE DOMAIN, GAG-PRE-INTEGRASE DOMAIN PROTEIN-RELATED"/>
    <property type="match status" value="1"/>
</dbReference>
<keyword evidence="2" id="KW-1185">Reference proteome</keyword>
<dbReference type="EnsemblPlants" id="evm.model.04.1185">
    <property type="protein sequence ID" value="cds.evm.model.04.1185"/>
    <property type="gene ID" value="evm.TU.04.1185"/>
</dbReference>
<accession>A0A803PC27</accession>
<dbReference type="OMA" id="KMNQSEW"/>
<protein>
    <submittedName>
        <fullName evidence="1">Uncharacterized protein</fullName>
    </submittedName>
</protein>
<organism evidence="1 2">
    <name type="scientific">Cannabis sativa</name>
    <name type="common">Hemp</name>
    <name type="synonym">Marijuana</name>
    <dbReference type="NCBI Taxonomy" id="3483"/>
    <lineage>
        <taxon>Eukaryota</taxon>
        <taxon>Viridiplantae</taxon>
        <taxon>Streptophyta</taxon>
        <taxon>Embryophyta</taxon>
        <taxon>Tracheophyta</taxon>
        <taxon>Spermatophyta</taxon>
        <taxon>Magnoliopsida</taxon>
        <taxon>eudicotyledons</taxon>
        <taxon>Gunneridae</taxon>
        <taxon>Pentapetalae</taxon>
        <taxon>rosids</taxon>
        <taxon>fabids</taxon>
        <taxon>Rosales</taxon>
        <taxon>Cannabaceae</taxon>
        <taxon>Cannabis</taxon>
    </lineage>
</organism>
<reference evidence="1" key="1">
    <citation type="submission" date="2018-11" db="EMBL/GenBank/DDBJ databases">
        <authorList>
            <person name="Grassa J C."/>
        </authorList>
    </citation>
    <scope>NUCLEOTIDE SEQUENCE [LARGE SCALE GENOMIC DNA]</scope>
</reference>
<proteinExistence type="predicted"/>
<dbReference type="EMBL" id="UZAU01000376">
    <property type="status" value="NOT_ANNOTATED_CDS"/>
    <property type="molecule type" value="Genomic_DNA"/>
</dbReference>